<feature type="chain" id="PRO_5012874513" description="Zinc finger, RING/FYVE/PHD-type" evidence="1">
    <location>
        <begin position="20"/>
        <end position="72"/>
    </location>
</feature>
<proteinExistence type="predicted"/>
<dbReference type="EMBL" id="CM007891">
    <property type="protein sequence ID" value="OTG34712.1"/>
    <property type="molecule type" value="Genomic_DNA"/>
</dbReference>
<keyword evidence="1" id="KW-0732">Signal</keyword>
<dbReference type="InParanoid" id="A0A251VID9"/>
<dbReference type="AlphaFoldDB" id="A0A251VID9"/>
<evidence type="ECO:0000313" key="3">
    <source>
        <dbReference type="Proteomes" id="UP000215914"/>
    </source>
</evidence>
<organism evidence="2 3">
    <name type="scientific">Helianthus annuus</name>
    <name type="common">Common sunflower</name>
    <dbReference type="NCBI Taxonomy" id="4232"/>
    <lineage>
        <taxon>Eukaryota</taxon>
        <taxon>Viridiplantae</taxon>
        <taxon>Streptophyta</taxon>
        <taxon>Embryophyta</taxon>
        <taxon>Tracheophyta</taxon>
        <taxon>Spermatophyta</taxon>
        <taxon>Magnoliopsida</taxon>
        <taxon>eudicotyledons</taxon>
        <taxon>Gunneridae</taxon>
        <taxon>Pentapetalae</taxon>
        <taxon>asterids</taxon>
        <taxon>campanulids</taxon>
        <taxon>Asterales</taxon>
        <taxon>Asteraceae</taxon>
        <taxon>Asteroideae</taxon>
        <taxon>Heliantheae alliance</taxon>
        <taxon>Heliantheae</taxon>
        <taxon>Helianthus</taxon>
    </lineage>
</organism>
<protein>
    <recommendedName>
        <fullName evidence="4">Zinc finger, RING/FYVE/PHD-type</fullName>
    </recommendedName>
</protein>
<accession>A0A251VID9</accession>
<evidence type="ECO:0008006" key="4">
    <source>
        <dbReference type="Google" id="ProtNLM"/>
    </source>
</evidence>
<name>A0A251VID9_HELAN</name>
<dbReference type="Proteomes" id="UP000215914">
    <property type="component" value="Chromosome 2"/>
</dbReference>
<feature type="signal peptide" evidence="1">
    <location>
        <begin position="1"/>
        <end position="19"/>
    </location>
</feature>
<sequence length="72" mass="8183">MFFVADGLLWMGWLAYTRSCPSCRLTGVSISCHDPFHLCVIRIPIKRHRRLAASMISSQEQLNSSTKSTKKL</sequence>
<evidence type="ECO:0000256" key="1">
    <source>
        <dbReference type="SAM" id="SignalP"/>
    </source>
</evidence>
<keyword evidence="3" id="KW-1185">Reference proteome</keyword>
<reference evidence="3" key="1">
    <citation type="journal article" date="2017" name="Nature">
        <title>The sunflower genome provides insights into oil metabolism, flowering and Asterid evolution.</title>
        <authorList>
            <person name="Badouin H."/>
            <person name="Gouzy J."/>
            <person name="Grassa C.J."/>
            <person name="Murat F."/>
            <person name="Staton S.E."/>
            <person name="Cottret L."/>
            <person name="Lelandais-Briere C."/>
            <person name="Owens G.L."/>
            <person name="Carrere S."/>
            <person name="Mayjonade B."/>
            <person name="Legrand L."/>
            <person name="Gill N."/>
            <person name="Kane N.C."/>
            <person name="Bowers J.E."/>
            <person name="Hubner S."/>
            <person name="Bellec A."/>
            <person name="Berard A."/>
            <person name="Berges H."/>
            <person name="Blanchet N."/>
            <person name="Boniface M.C."/>
            <person name="Brunel D."/>
            <person name="Catrice O."/>
            <person name="Chaidir N."/>
            <person name="Claudel C."/>
            <person name="Donnadieu C."/>
            <person name="Faraut T."/>
            <person name="Fievet G."/>
            <person name="Helmstetter N."/>
            <person name="King M."/>
            <person name="Knapp S.J."/>
            <person name="Lai Z."/>
            <person name="Le Paslier M.C."/>
            <person name="Lippi Y."/>
            <person name="Lorenzon L."/>
            <person name="Mandel J.R."/>
            <person name="Marage G."/>
            <person name="Marchand G."/>
            <person name="Marquand E."/>
            <person name="Bret-Mestries E."/>
            <person name="Morien E."/>
            <person name="Nambeesan S."/>
            <person name="Nguyen T."/>
            <person name="Pegot-Espagnet P."/>
            <person name="Pouilly N."/>
            <person name="Raftis F."/>
            <person name="Sallet E."/>
            <person name="Schiex T."/>
            <person name="Thomas J."/>
            <person name="Vandecasteele C."/>
            <person name="Vares D."/>
            <person name="Vear F."/>
            <person name="Vautrin S."/>
            <person name="Crespi M."/>
            <person name="Mangin B."/>
            <person name="Burke J.M."/>
            <person name="Salse J."/>
            <person name="Munos S."/>
            <person name="Vincourt P."/>
            <person name="Rieseberg L.H."/>
            <person name="Langlade N.B."/>
        </authorList>
    </citation>
    <scope>NUCLEOTIDE SEQUENCE [LARGE SCALE GENOMIC DNA]</scope>
    <source>
        <strain evidence="3">cv. SF193</strain>
    </source>
</reference>
<gene>
    <name evidence="2" type="ORF">HannXRQ_Chr02g0048791</name>
</gene>
<evidence type="ECO:0000313" key="2">
    <source>
        <dbReference type="EMBL" id="OTG34712.1"/>
    </source>
</evidence>